<comment type="subcellular location">
    <subcellularLocation>
        <location evidence="2">Vacuole membrane</location>
        <topology evidence="2">Multi-pass membrane protein</topology>
    </subcellularLocation>
</comment>
<keyword evidence="12" id="KW-1185">Reference proteome</keyword>
<dbReference type="SUPFAM" id="SSF53187">
    <property type="entry name" value="Zn-dependent exopeptidases"/>
    <property type="match status" value="1"/>
</dbReference>
<dbReference type="PANTHER" id="PTHR12147">
    <property type="entry name" value="METALLOPEPTIDASE M28 FAMILY MEMBER"/>
    <property type="match status" value="1"/>
</dbReference>
<feature type="transmembrane region" description="Helical" evidence="9">
    <location>
        <begin position="458"/>
        <end position="477"/>
    </location>
</feature>
<comment type="caution">
    <text evidence="11">The sequence shown here is derived from an EMBL/GenBank/DDBJ whole genome shotgun (WGS) entry which is preliminary data.</text>
</comment>
<feature type="transmembrane region" description="Helical" evidence="9">
    <location>
        <begin position="7"/>
        <end position="25"/>
    </location>
</feature>
<evidence type="ECO:0000259" key="10">
    <source>
        <dbReference type="Pfam" id="PF04389"/>
    </source>
</evidence>
<dbReference type="EMBL" id="JAVRHV010000002">
    <property type="protein sequence ID" value="MDT0552991.1"/>
    <property type="molecule type" value="Genomic_DNA"/>
</dbReference>
<feature type="transmembrane region" description="Helical" evidence="9">
    <location>
        <begin position="365"/>
        <end position="387"/>
    </location>
</feature>
<keyword evidence="5" id="KW-0926">Vacuole</keyword>
<proteinExistence type="inferred from homology"/>
<feature type="transmembrane region" description="Helical" evidence="9">
    <location>
        <begin position="407"/>
        <end position="424"/>
    </location>
</feature>
<evidence type="ECO:0000256" key="9">
    <source>
        <dbReference type="SAM" id="Phobius"/>
    </source>
</evidence>
<evidence type="ECO:0000313" key="11">
    <source>
        <dbReference type="EMBL" id="MDT0552991.1"/>
    </source>
</evidence>
<evidence type="ECO:0000256" key="2">
    <source>
        <dbReference type="ARBA" id="ARBA00004128"/>
    </source>
</evidence>
<name>A0ABU2Y4A0_9FLAO</name>
<protein>
    <recommendedName>
        <fullName evidence="4">Vacuolar membrane protease</fullName>
    </recommendedName>
    <alternativeName>
        <fullName evidence="8">FXNA-related family protease 1</fullName>
    </alternativeName>
</protein>
<dbReference type="Pfam" id="PF04389">
    <property type="entry name" value="Peptidase_M28"/>
    <property type="match status" value="1"/>
</dbReference>
<keyword evidence="9" id="KW-0472">Membrane</keyword>
<comment type="function">
    <text evidence="1">May be involved in vacuolar sorting and osmoregulation.</text>
</comment>
<gene>
    <name evidence="11" type="ORF">RM519_07025</name>
</gene>
<dbReference type="RefSeq" id="WP_311592958.1">
    <property type="nucleotide sequence ID" value="NZ_JAVRHV010000002.1"/>
</dbReference>
<evidence type="ECO:0000256" key="4">
    <source>
        <dbReference type="ARBA" id="ARBA00017435"/>
    </source>
</evidence>
<feature type="domain" description="Peptidase M28" evidence="10">
    <location>
        <begin position="103"/>
        <end position="294"/>
    </location>
</feature>
<evidence type="ECO:0000256" key="1">
    <source>
        <dbReference type="ARBA" id="ARBA00003273"/>
    </source>
</evidence>
<dbReference type="Gene3D" id="3.40.630.10">
    <property type="entry name" value="Zn peptidases"/>
    <property type="match status" value="1"/>
</dbReference>
<evidence type="ECO:0000256" key="3">
    <source>
        <dbReference type="ARBA" id="ARBA00010918"/>
    </source>
</evidence>
<keyword evidence="6 9" id="KW-1133">Transmembrane helix</keyword>
<comment type="similarity">
    <text evidence="3">Belongs to the peptidase M28 family.</text>
</comment>
<dbReference type="InterPro" id="IPR045175">
    <property type="entry name" value="M28_fam"/>
</dbReference>
<dbReference type="Proteomes" id="UP001252186">
    <property type="component" value="Unassembled WGS sequence"/>
</dbReference>
<feature type="transmembrane region" description="Helical" evidence="9">
    <location>
        <begin position="436"/>
        <end position="452"/>
    </location>
</feature>
<evidence type="ECO:0000313" key="12">
    <source>
        <dbReference type="Proteomes" id="UP001252186"/>
    </source>
</evidence>
<accession>A0ABU2Y4A0</accession>
<sequence length="771" mass="87430">MKRIIHFISLLLIITLTFLSFYSLLPKKISDLNTEKTSFSTERAMKQLEVIAKEPHFVGTKAHTEVRNYILNELQKLGIEPQVQEGYTFEQWGGYGSLVKPKNILARIRGTGSGKAVLLMSHYDSAPHSSSYGASDAGSGVVAILEGIRAFLAKEIPPVNDIIICFTDSEELGLNGARLFVNEHPWAKDIGIALNFEARGSGGPSNMIVETNNGNSNLIKGFKEADVPYPVATSLMYSIYKMLPNDTDSTVLREDGDIDGFFFAFIDDHFDYHTSNDVIENLDKNSLEHQGSYLMPLLNYYANSDLSKVKSNEDYVYFDAAVVNFMAYPFSWIWPMVFCAFILFITLIIYGLKKERLHIKSIFKGLLIFLVSIFISGGLLYLLWEIIKLIYPSYLNMLPVFLYNGHWYIIAFVMLTLSLVFSLYQKYTTPEDTPNLLVAPLFVWLLINVIVASKLQGAAFFIIPVYFGLLGLFMILNQESPSKILLTFICAPAIFLIAPLIQFFPIGLGPNMLYVSSIFLTLLFGLLIPVFGYYENKKIIGVSTLSLGLLFLVIAHLNSDATPDSQNQNSLIYYYNMDHGKAYWATYDKSMDNWTKSFLGEQPEEASKYIGNAAGSKYNTPYSYAKETDTIDFPETVIQIKKDTVIGNLHYRTINISPKRNVHQLRLYTDRNIDFRHLEYNGIIFKPDSTETLYKKRRSKGILNYFIGEGESLEFTYAVPNGTEPIFTLKEFSYELLNNPYMSVSPRPDTSMPRPFIPNDAIIIERTLSLY</sequence>
<dbReference type="PANTHER" id="PTHR12147:SF58">
    <property type="entry name" value="VACUOLAR MEMBRANE PROTEASE"/>
    <property type="match status" value="1"/>
</dbReference>
<feature type="transmembrane region" description="Helical" evidence="9">
    <location>
        <begin position="512"/>
        <end position="532"/>
    </location>
</feature>
<feature type="transmembrane region" description="Helical" evidence="9">
    <location>
        <begin position="332"/>
        <end position="353"/>
    </location>
</feature>
<evidence type="ECO:0000256" key="7">
    <source>
        <dbReference type="ARBA" id="ARBA00023180"/>
    </source>
</evidence>
<organism evidence="11 12">
    <name type="scientific">Urechidicola vernalis</name>
    <dbReference type="NCBI Taxonomy" id="3075600"/>
    <lineage>
        <taxon>Bacteria</taxon>
        <taxon>Pseudomonadati</taxon>
        <taxon>Bacteroidota</taxon>
        <taxon>Flavobacteriia</taxon>
        <taxon>Flavobacteriales</taxon>
        <taxon>Flavobacteriaceae</taxon>
        <taxon>Urechidicola</taxon>
    </lineage>
</organism>
<reference evidence="11 12" key="1">
    <citation type="submission" date="2023-09" db="EMBL/GenBank/DDBJ databases">
        <authorList>
            <person name="Rey-Velasco X."/>
        </authorList>
    </citation>
    <scope>NUCLEOTIDE SEQUENCE [LARGE SCALE GENOMIC DNA]</scope>
    <source>
        <strain evidence="11 12">P050</strain>
    </source>
</reference>
<evidence type="ECO:0000256" key="8">
    <source>
        <dbReference type="ARBA" id="ARBA00031512"/>
    </source>
</evidence>
<feature type="transmembrane region" description="Helical" evidence="9">
    <location>
        <begin position="539"/>
        <end position="557"/>
    </location>
</feature>
<keyword evidence="9" id="KW-0812">Transmembrane</keyword>
<evidence type="ECO:0000256" key="5">
    <source>
        <dbReference type="ARBA" id="ARBA00022554"/>
    </source>
</evidence>
<feature type="transmembrane region" description="Helical" evidence="9">
    <location>
        <begin position="484"/>
        <end position="506"/>
    </location>
</feature>
<keyword evidence="7" id="KW-0325">Glycoprotein</keyword>
<dbReference type="InterPro" id="IPR007484">
    <property type="entry name" value="Peptidase_M28"/>
</dbReference>
<evidence type="ECO:0000256" key="6">
    <source>
        <dbReference type="ARBA" id="ARBA00022989"/>
    </source>
</evidence>